<protein>
    <recommendedName>
        <fullName evidence="4">Polysaccharide biosynthesis protein C-terminal domain-containing protein</fullName>
    </recommendedName>
</protein>
<keyword evidence="1" id="KW-1133">Transmembrane helix</keyword>
<dbReference type="AlphaFoldDB" id="A0A3L6ZL10"/>
<feature type="transmembrane region" description="Helical" evidence="1">
    <location>
        <begin position="96"/>
        <end position="117"/>
    </location>
</feature>
<evidence type="ECO:0000256" key="1">
    <source>
        <dbReference type="SAM" id="Phobius"/>
    </source>
</evidence>
<proteinExistence type="predicted"/>
<evidence type="ECO:0000313" key="2">
    <source>
        <dbReference type="EMBL" id="RLP68676.1"/>
    </source>
</evidence>
<feature type="transmembrane region" description="Helical" evidence="1">
    <location>
        <begin position="69"/>
        <end position="90"/>
    </location>
</feature>
<accession>A0A3L6ZL10</accession>
<organism evidence="2 3">
    <name type="scientific">Mycetocola manganoxydans</name>
    <dbReference type="NCBI Taxonomy" id="699879"/>
    <lineage>
        <taxon>Bacteria</taxon>
        <taxon>Bacillati</taxon>
        <taxon>Actinomycetota</taxon>
        <taxon>Actinomycetes</taxon>
        <taxon>Micrococcales</taxon>
        <taxon>Microbacteriaceae</taxon>
        <taxon>Mycetocola</taxon>
    </lineage>
</organism>
<feature type="transmembrane region" description="Helical" evidence="1">
    <location>
        <begin position="297"/>
        <end position="318"/>
    </location>
</feature>
<dbReference type="EMBL" id="RCUV01000019">
    <property type="protein sequence ID" value="RLP68676.1"/>
    <property type="molecule type" value="Genomic_DNA"/>
</dbReference>
<feature type="transmembrane region" description="Helical" evidence="1">
    <location>
        <begin position="35"/>
        <end position="57"/>
    </location>
</feature>
<evidence type="ECO:0008006" key="4">
    <source>
        <dbReference type="Google" id="ProtNLM"/>
    </source>
</evidence>
<feature type="transmembrane region" description="Helical" evidence="1">
    <location>
        <begin position="265"/>
        <end position="291"/>
    </location>
</feature>
<comment type="caution">
    <text evidence="2">The sequence shown here is derived from an EMBL/GenBank/DDBJ whole genome shotgun (WGS) entry which is preliminary data.</text>
</comment>
<keyword evidence="1" id="KW-0472">Membrane</keyword>
<gene>
    <name evidence="2" type="ORF">D9V29_13215</name>
</gene>
<keyword evidence="3" id="KW-1185">Reference proteome</keyword>
<dbReference type="Proteomes" id="UP000270299">
    <property type="component" value="Unassembled WGS sequence"/>
</dbReference>
<name>A0A3L6ZL10_9MICO</name>
<feature type="transmembrane region" description="Helical" evidence="1">
    <location>
        <begin position="356"/>
        <end position="377"/>
    </location>
</feature>
<reference evidence="2 3" key="1">
    <citation type="submission" date="2018-10" db="EMBL/GenBank/DDBJ databases">
        <authorList>
            <person name="Li J."/>
        </authorList>
    </citation>
    <scope>NUCLEOTIDE SEQUENCE [LARGE SCALE GENOMIC DNA]</scope>
    <source>
        <strain evidence="2 3">CCTCC AB209002</strain>
    </source>
</reference>
<feature type="transmembrane region" description="Helical" evidence="1">
    <location>
        <begin position="214"/>
        <end position="231"/>
    </location>
</feature>
<sequence length="407" mass="41752">MVALAIASLAIIPAMIGADGPQAWAAIAVGQSIGGVAAVGLAYGWGLTGPAVIARADRPVALREYSESVLMKGILFVPIAGAAGVLAAVFAPTDPLLAVAGALSTASIGLTASWYFVGLSRPYAMFVLETIPRVLGTVAGIVFMLMGSTAFVGVLCQLAGMLGGFVACSVWIFRSSSLPRHSRLPRRPVRLVLVSQGLGVSSTLLSAGYVAAPLLIVSAFAPVVLPVYAIVDKVQRQVSVALNPFITVFQGWVPRASGAALASRVLSAIGLSAVFSLALGAAMLVVAPHFVLWLGGALIRPGHTTLVLMAVFVAMNLFESVISKAVLVAIDRVSVVATATLVGVIIGLPLVAFGSVLFGAAGALGGILVGLVVRLGIELAAVARYVRRSGTQTTESSLNEENQREYL</sequence>
<keyword evidence="1" id="KW-0812">Transmembrane</keyword>
<evidence type="ECO:0000313" key="3">
    <source>
        <dbReference type="Proteomes" id="UP000270299"/>
    </source>
</evidence>
<feature type="transmembrane region" description="Helical" evidence="1">
    <location>
        <begin position="325"/>
        <end position="350"/>
    </location>
</feature>